<gene>
    <name evidence="3" type="ORF">UFOVP1228_21</name>
    <name evidence="4" type="ORF">UFOVP1481_17</name>
    <name evidence="2" type="ORF">UFOVP956_21</name>
</gene>
<dbReference type="EMBL" id="LR797429">
    <property type="protein sequence ID" value="CAB4215368.1"/>
    <property type="molecule type" value="Genomic_DNA"/>
</dbReference>
<feature type="region of interest" description="Disordered" evidence="1">
    <location>
        <begin position="507"/>
        <end position="562"/>
    </location>
</feature>
<proteinExistence type="predicted"/>
<evidence type="ECO:0000256" key="1">
    <source>
        <dbReference type="SAM" id="MobiDB-lite"/>
    </source>
</evidence>
<sequence length="562" mass="63007">MSSRGEKETVNLVRTIYTNHKNYWKEQASLMRKLKGTYETRMFEGLDWDKSNIRVEIAEGFAFVEGYIASLFSKFPAVEVGKDSVRKGNDKVVKVLANRWLYDQRQVLENGSRLAIIYPNSFFKLAHRESSTVFDRISIRPVPPWEIIVDNDASKWNEQRFVGHSYFLPVSKAKELYGAKKYQAVVKSDYFQQDAHPYKTSQDEDIPDEYKYIEVIELYDLIYDCLYIWSPNYSGGEKLLDEVSPIPVRTYDDCPLPPIVPLYYARIPDSPMEGYSSLYRIYDQIYEKNIVRSFWANAIRRDSRQFLYKEGSIDEEGLAKITAGVDGAMIPIDGETLEGIIKVVEVPALSSNFDRYLGAIEADLSRGSVLAPFTQGVATNATATEVAALASYTASQIGKMARERDEAIEMIANIYNRMLIDIIKAEDIEDTVVTDGEVYRVTADKLDGKFRFAASDQSNTPVASVMKRNELTQLLPVLQALGIDPSKIREEIVRQFDLPKAFNDVPVQEAPAAPGPATQTVEPNASALPAEALSQQLAGGVPASDVPLPEQGVQTGNPGAKY</sequence>
<accession>A0A6J5PPD4</accession>
<dbReference type="EMBL" id="LR796902">
    <property type="protein sequence ID" value="CAB4173543.1"/>
    <property type="molecule type" value="Genomic_DNA"/>
</dbReference>
<feature type="compositionally biased region" description="Polar residues" evidence="1">
    <location>
        <begin position="552"/>
        <end position="562"/>
    </location>
</feature>
<reference evidence="2" key="1">
    <citation type="submission" date="2020-05" db="EMBL/GenBank/DDBJ databases">
        <authorList>
            <person name="Chiriac C."/>
            <person name="Salcher M."/>
            <person name="Ghai R."/>
            <person name="Kavagutti S V."/>
        </authorList>
    </citation>
    <scope>NUCLEOTIDE SEQUENCE</scope>
</reference>
<evidence type="ECO:0008006" key="5">
    <source>
        <dbReference type="Google" id="ProtNLM"/>
    </source>
</evidence>
<evidence type="ECO:0000313" key="2">
    <source>
        <dbReference type="EMBL" id="CAB4173543.1"/>
    </source>
</evidence>
<dbReference type="EMBL" id="LR797176">
    <property type="protein sequence ID" value="CAB4191323.1"/>
    <property type="molecule type" value="Genomic_DNA"/>
</dbReference>
<dbReference type="PROSITE" id="PS50890">
    <property type="entry name" value="PUA"/>
    <property type="match status" value="1"/>
</dbReference>
<organism evidence="2">
    <name type="scientific">uncultured Caudovirales phage</name>
    <dbReference type="NCBI Taxonomy" id="2100421"/>
    <lineage>
        <taxon>Viruses</taxon>
        <taxon>Duplodnaviria</taxon>
        <taxon>Heunggongvirae</taxon>
        <taxon>Uroviricota</taxon>
        <taxon>Caudoviricetes</taxon>
        <taxon>Peduoviridae</taxon>
        <taxon>Maltschvirus</taxon>
        <taxon>Maltschvirus maltsch</taxon>
    </lineage>
</organism>
<evidence type="ECO:0000313" key="4">
    <source>
        <dbReference type="EMBL" id="CAB4215368.1"/>
    </source>
</evidence>
<evidence type="ECO:0000313" key="3">
    <source>
        <dbReference type="EMBL" id="CAB4191323.1"/>
    </source>
</evidence>
<protein>
    <recommendedName>
        <fullName evidence="5">Portal protein</fullName>
    </recommendedName>
</protein>
<name>A0A6J5PPD4_9CAUD</name>